<dbReference type="PANTHER" id="PTHR46855">
    <property type="entry name" value="OSJNBB0038F03.10 PROTEIN"/>
    <property type="match status" value="1"/>
</dbReference>
<dbReference type="SMART" id="SM00401">
    <property type="entry name" value="ZnF_GATA"/>
    <property type="match status" value="1"/>
</dbReference>
<reference evidence="7 8" key="1">
    <citation type="journal article" date="2020" name="Mol. Plant">
        <title>The Chromosome-Based Rubber Tree Genome Provides New Insights into Spurge Genome Evolution and Rubber Biosynthesis.</title>
        <authorList>
            <person name="Liu J."/>
            <person name="Shi C."/>
            <person name="Shi C.C."/>
            <person name="Li W."/>
            <person name="Zhang Q.J."/>
            <person name="Zhang Y."/>
            <person name="Li K."/>
            <person name="Lu H.F."/>
            <person name="Shi C."/>
            <person name="Zhu S.T."/>
            <person name="Xiao Z.Y."/>
            <person name="Nan H."/>
            <person name="Yue Y."/>
            <person name="Zhu X.G."/>
            <person name="Wu Y."/>
            <person name="Hong X.N."/>
            <person name="Fan G.Y."/>
            <person name="Tong Y."/>
            <person name="Zhang D."/>
            <person name="Mao C.L."/>
            <person name="Liu Y.L."/>
            <person name="Hao S.J."/>
            <person name="Liu W.Q."/>
            <person name="Lv M.Q."/>
            <person name="Zhang H.B."/>
            <person name="Liu Y."/>
            <person name="Hu-Tang G.R."/>
            <person name="Wang J.P."/>
            <person name="Wang J.H."/>
            <person name="Sun Y.H."/>
            <person name="Ni S.B."/>
            <person name="Chen W.B."/>
            <person name="Zhang X.C."/>
            <person name="Jiao Y.N."/>
            <person name="Eichler E.E."/>
            <person name="Li G.H."/>
            <person name="Liu X."/>
            <person name="Gao L.Z."/>
        </authorList>
    </citation>
    <scope>NUCLEOTIDE SEQUENCE [LARGE SCALE GENOMIC DNA]</scope>
    <source>
        <strain evidence="8">cv. GT1</strain>
        <tissue evidence="7">Leaf</tissue>
    </source>
</reference>
<dbReference type="PROSITE" id="PS50114">
    <property type="entry name" value="GATA_ZN_FINGER_2"/>
    <property type="match status" value="1"/>
</dbReference>
<feature type="region of interest" description="Disordered" evidence="5">
    <location>
        <begin position="272"/>
        <end position="315"/>
    </location>
</feature>
<organism evidence="7 8">
    <name type="scientific">Hevea brasiliensis</name>
    <name type="common">Para rubber tree</name>
    <name type="synonym">Siphonia brasiliensis</name>
    <dbReference type="NCBI Taxonomy" id="3981"/>
    <lineage>
        <taxon>Eukaryota</taxon>
        <taxon>Viridiplantae</taxon>
        <taxon>Streptophyta</taxon>
        <taxon>Embryophyta</taxon>
        <taxon>Tracheophyta</taxon>
        <taxon>Spermatophyta</taxon>
        <taxon>Magnoliopsida</taxon>
        <taxon>eudicotyledons</taxon>
        <taxon>Gunneridae</taxon>
        <taxon>Pentapetalae</taxon>
        <taxon>rosids</taxon>
        <taxon>fabids</taxon>
        <taxon>Malpighiales</taxon>
        <taxon>Euphorbiaceae</taxon>
        <taxon>Crotonoideae</taxon>
        <taxon>Micrandreae</taxon>
        <taxon>Hevea</taxon>
    </lineage>
</organism>
<keyword evidence="1" id="KW-0805">Transcription regulation</keyword>
<dbReference type="EMBL" id="JAAGAX010000013">
    <property type="protein sequence ID" value="KAF2293756.1"/>
    <property type="molecule type" value="Genomic_DNA"/>
</dbReference>
<feature type="domain" description="GATA-type" evidence="6">
    <location>
        <begin position="77"/>
        <end position="122"/>
    </location>
</feature>
<evidence type="ECO:0000313" key="7">
    <source>
        <dbReference type="EMBL" id="KAF2293756.1"/>
    </source>
</evidence>
<dbReference type="Pfam" id="PF00320">
    <property type="entry name" value="GATA"/>
    <property type="match status" value="1"/>
</dbReference>
<dbReference type="GO" id="GO:0043565">
    <property type="term" value="F:sequence-specific DNA binding"/>
    <property type="evidence" value="ECO:0007669"/>
    <property type="project" value="InterPro"/>
</dbReference>
<feature type="compositionally biased region" description="Polar residues" evidence="5">
    <location>
        <begin position="305"/>
        <end position="315"/>
    </location>
</feature>
<evidence type="ECO:0000313" key="8">
    <source>
        <dbReference type="Proteomes" id="UP000467840"/>
    </source>
</evidence>
<dbReference type="AlphaFoldDB" id="A0A6A6L094"/>
<dbReference type="SUPFAM" id="SSF57716">
    <property type="entry name" value="Glucocorticoid receptor-like (DNA-binding domain)"/>
    <property type="match status" value="1"/>
</dbReference>
<dbReference type="GO" id="GO:0006355">
    <property type="term" value="P:regulation of DNA-templated transcription"/>
    <property type="evidence" value="ECO:0007669"/>
    <property type="project" value="InterPro"/>
</dbReference>
<protein>
    <recommendedName>
        <fullName evidence="6">GATA-type domain-containing protein</fullName>
    </recommendedName>
</protein>
<keyword evidence="4" id="KW-0862">Zinc</keyword>
<dbReference type="InterPro" id="IPR044589">
    <property type="entry name" value="GATA26/27"/>
</dbReference>
<evidence type="ECO:0000256" key="4">
    <source>
        <dbReference type="PROSITE-ProRule" id="PRU00094"/>
    </source>
</evidence>
<keyword evidence="3" id="KW-0804">Transcription</keyword>
<evidence type="ECO:0000259" key="6">
    <source>
        <dbReference type="PROSITE" id="PS50114"/>
    </source>
</evidence>
<keyword evidence="2" id="KW-0238">DNA-binding</keyword>
<dbReference type="InterPro" id="IPR013088">
    <property type="entry name" value="Znf_NHR/GATA"/>
</dbReference>
<evidence type="ECO:0000256" key="2">
    <source>
        <dbReference type="ARBA" id="ARBA00023125"/>
    </source>
</evidence>
<dbReference type="Proteomes" id="UP000467840">
    <property type="component" value="Chromosome 7"/>
</dbReference>
<accession>A0A6A6L094</accession>
<keyword evidence="4" id="KW-0863">Zinc-finger</keyword>
<dbReference type="GO" id="GO:0008270">
    <property type="term" value="F:zinc ion binding"/>
    <property type="evidence" value="ECO:0007669"/>
    <property type="project" value="UniProtKB-KW"/>
</dbReference>
<keyword evidence="4" id="KW-0479">Metal-binding</keyword>
<sequence length="315" mass="34891">MRGTRDEPHDYESFHLFQAEVQLAKDGPFVEYVHTRSNYSTTSVSLMIDPVVIFLKDGVLYGDCGSSICKSHPSIGTGTPLWRNGPPEKPVLCNACGSRYRIRGTLANYAPKHAQGQPIAKRVRISSRMVPKEGKLKVEENFSSKACHSTASDDSTRNKSSSEFAISRSCPQSCCKIKEGLGGEIPGKFRRGNPGSFWKSCIASRKRSLMFQQSSTVIERLQRDLRNILKQDPFILTENEEDLLIYNANNLQISYNEIGLGGFLLKPNSTTATTFPREPAPPVETQSSLVDDVKPSSVDVMDSGFNESQNRSSSK</sequence>
<evidence type="ECO:0000256" key="1">
    <source>
        <dbReference type="ARBA" id="ARBA00023015"/>
    </source>
</evidence>
<proteinExistence type="predicted"/>
<dbReference type="PANTHER" id="PTHR46855:SF21">
    <property type="entry name" value="GATA ZINC FINGER PROTEIN"/>
    <property type="match status" value="1"/>
</dbReference>
<gene>
    <name evidence="7" type="ORF">GH714_004499</name>
</gene>
<dbReference type="Gene3D" id="3.30.50.10">
    <property type="entry name" value="Erythroid Transcription Factor GATA-1, subunit A"/>
    <property type="match status" value="1"/>
</dbReference>
<name>A0A6A6L094_HEVBR</name>
<evidence type="ECO:0000256" key="3">
    <source>
        <dbReference type="ARBA" id="ARBA00023163"/>
    </source>
</evidence>
<evidence type="ECO:0000256" key="5">
    <source>
        <dbReference type="SAM" id="MobiDB-lite"/>
    </source>
</evidence>
<keyword evidence="8" id="KW-1185">Reference proteome</keyword>
<dbReference type="InterPro" id="IPR000679">
    <property type="entry name" value="Znf_GATA"/>
</dbReference>
<comment type="caution">
    <text evidence="7">The sequence shown here is derived from an EMBL/GenBank/DDBJ whole genome shotgun (WGS) entry which is preliminary data.</text>
</comment>
<dbReference type="CDD" id="cd00202">
    <property type="entry name" value="ZnF_GATA"/>
    <property type="match status" value="1"/>
</dbReference>